<reference evidence="2" key="1">
    <citation type="journal article" date="2022" name="Mol. Ecol. Resour.">
        <title>The genomes of chicory, endive, great burdock and yacon provide insights into Asteraceae palaeo-polyploidization history and plant inulin production.</title>
        <authorList>
            <person name="Fan W."/>
            <person name="Wang S."/>
            <person name="Wang H."/>
            <person name="Wang A."/>
            <person name="Jiang F."/>
            <person name="Liu H."/>
            <person name="Zhao H."/>
            <person name="Xu D."/>
            <person name="Zhang Y."/>
        </authorList>
    </citation>
    <scope>NUCLEOTIDE SEQUENCE [LARGE SCALE GENOMIC DNA]</scope>
    <source>
        <strain evidence="2">cv. Punajuju</strain>
    </source>
</reference>
<dbReference type="Proteomes" id="UP001055811">
    <property type="component" value="Linkage Group LG07"/>
</dbReference>
<protein>
    <submittedName>
        <fullName evidence="1">Uncharacterized protein</fullName>
    </submittedName>
</protein>
<organism evidence="1 2">
    <name type="scientific">Cichorium intybus</name>
    <name type="common">Chicory</name>
    <dbReference type="NCBI Taxonomy" id="13427"/>
    <lineage>
        <taxon>Eukaryota</taxon>
        <taxon>Viridiplantae</taxon>
        <taxon>Streptophyta</taxon>
        <taxon>Embryophyta</taxon>
        <taxon>Tracheophyta</taxon>
        <taxon>Spermatophyta</taxon>
        <taxon>Magnoliopsida</taxon>
        <taxon>eudicotyledons</taxon>
        <taxon>Gunneridae</taxon>
        <taxon>Pentapetalae</taxon>
        <taxon>asterids</taxon>
        <taxon>campanulids</taxon>
        <taxon>Asterales</taxon>
        <taxon>Asteraceae</taxon>
        <taxon>Cichorioideae</taxon>
        <taxon>Cichorieae</taxon>
        <taxon>Cichoriinae</taxon>
        <taxon>Cichorium</taxon>
    </lineage>
</organism>
<dbReference type="EMBL" id="CM042015">
    <property type="protein sequence ID" value="KAI3710622.1"/>
    <property type="molecule type" value="Genomic_DNA"/>
</dbReference>
<evidence type="ECO:0000313" key="1">
    <source>
        <dbReference type="EMBL" id="KAI3710622.1"/>
    </source>
</evidence>
<proteinExistence type="predicted"/>
<evidence type="ECO:0000313" key="2">
    <source>
        <dbReference type="Proteomes" id="UP001055811"/>
    </source>
</evidence>
<sequence>MKTMDSPGSRENTSSDNTVESVQRTSRYDNHRTEIQELVRTRNFRNNELLLPYPNDEDTTSIIKAVESFENSKTAWVTGRITLPVQERGFSYTACANCQKPLEADITWIGENLHDAIAAAVQSSPITAFIRAYTTHYRGTDQTRINIVKAYTSNENPSTHTNPPPLAGFSEITTTTSTSGKKQVDIPITEPIQVATKKDINLQTKDKRPMKKPK</sequence>
<comment type="caution">
    <text evidence="1">The sequence shown here is derived from an EMBL/GenBank/DDBJ whole genome shotgun (WGS) entry which is preliminary data.</text>
</comment>
<gene>
    <name evidence="1" type="ORF">L2E82_40410</name>
</gene>
<reference evidence="1 2" key="2">
    <citation type="journal article" date="2022" name="Mol. Ecol. Resour.">
        <title>The genomes of chicory, endive, great burdock and yacon provide insights into Asteraceae paleo-polyploidization history and plant inulin production.</title>
        <authorList>
            <person name="Fan W."/>
            <person name="Wang S."/>
            <person name="Wang H."/>
            <person name="Wang A."/>
            <person name="Jiang F."/>
            <person name="Liu H."/>
            <person name="Zhao H."/>
            <person name="Xu D."/>
            <person name="Zhang Y."/>
        </authorList>
    </citation>
    <scope>NUCLEOTIDE SEQUENCE [LARGE SCALE GENOMIC DNA]</scope>
    <source>
        <strain evidence="2">cv. Punajuju</strain>
        <tissue evidence="1">Leaves</tissue>
    </source>
</reference>
<name>A0ACB9AL99_CICIN</name>
<keyword evidence="2" id="KW-1185">Reference proteome</keyword>
<accession>A0ACB9AL99</accession>